<dbReference type="InterPro" id="IPR034768">
    <property type="entry name" value="4FE4S_WBL"/>
</dbReference>
<evidence type="ECO:0000313" key="4">
    <source>
        <dbReference type="Proteomes" id="UP000282674"/>
    </source>
</evidence>
<dbReference type="AlphaFoldDB" id="A0A3M2M6U4"/>
<feature type="compositionally biased region" description="Polar residues" evidence="1">
    <location>
        <begin position="1"/>
        <end position="12"/>
    </location>
</feature>
<name>A0A3M2M6U4_9ACTN</name>
<accession>A0A3M2M6U4</accession>
<dbReference type="PROSITE" id="PS51674">
    <property type="entry name" value="4FE4S_WBL"/>
    <property type="match status" value="1"/>
</dbReference>
<evidence type="ECO:0000256" key="1">
    <source>
        <dbReference type="SAM" id="MobiDB-lite"/>
    </source>
</evidence>
<comment type="caution">
    <text evidence="3">The sequence shown here is derived from an EMBL/GenBank/DDBJ whole genome shotgun (WGS) entry which is preliminary data.</text>
</comment>
<feature type="domain" description="4Fe-4S Wbl-type" evidence="2">
    <location>
        <begin position="28"/>
        <end position="100"/>
    </location>
</feature>
<evidence type="ECO:0000313" key="3">
    <source>
        <dbReference type="EMBL" id="RMI45316.1"/>
    </source>
</evidence>
<sequence>MDAMRTRTSWSKPRSVHVPEPVGWEQRPCIDTGDELWFGPDDDAPRETLKEARRRVQLAKRTCAECPLTLRRHCLEQALKFPAEEQYGVCGGLDHHERRALLNGRGRSAA</sequence>
<dbReference type="Pfam" id="PF02467">
    <property type="entry name" value="Whib"/>
    <property type="match status" value="1"/>
</dbReference>
<feature type="region of interest" description="Disordered" evidence="1">
    <location>
        <begin position="1"/>
        <end position="27"/>
    </location>
</feature>
<keyword evidence="4" id="KW-1185">Reference proteome</keyword>
<evidence type="ECO:0000259" key="2">
    <source>
        <dbReference type="PROSITE" id="PS51674"/>
    </source>
</evidence>
<gene>
    <name evidence="3" type="ORF">EBO15_10340</name>
</gene>
<dbReference type="EMBL" id="RFFG01000014">
    <property type="protein sequence ID" value="RMI45316.1"/>
    <property type="molecule type" value="Genomic_DNA"/>
</dbReference>
<organism evidence="3 4">
    <name type="scientific">Actinomadura harenae</name>
    <dbReference type="NCBI Taxonomy" id="2483351"/>
    <lineage>
        <taxon>Bacteria</taxon>
        <taxon>Bacillati</taxon>
        <taxon>Actinomycetota</taxon>
        <taxon>Actinomycetes</taxon>
        <taxon>Streptosporangiales</taxon>
        <taxon>Thermomonosporaceae</taxon>
        <taxon>Actinomadura</taxon>
    </lineage>
</organism>
<protein>
    <submittedName>
        <fullName evidence="3">WhiB family transcriptional regulator</fullName>
    </submittedName>
</protein>
<dbReference type="Proteomes" id="UP000282674">
    <property type="component" value="Unassembled WGS sequence"/>
</dbReference>
<proteinExistence type="predicted"/>
<reference evidence="3 4" key="1">
    <citation type="submission" date="2018-10" db="EMBL/GenBank/DDBJ databases">
        <title>Isolation from soil.</title>
        <authorList>
            <person name="Hu J."/>
        </authorList>
    </citation>
    <scope>NUCLEOTIDE SEQUENCE [LARGE SCALE GENOMIC DNA]</scope>
    <source>
        <strain evidence="3 4">NEAU-Ht49</strain>
    </source>
</reference>